<proteinExistence type="predicted"/>
<reference evidence="1 2" key="1">
    <citation type="submission" date="2015-03" db="EMBL/GenBank/DDBJ databases">
        <title>Draft Genome Sequence of Burkholderia andropogonis type strain ICMP2807, isolated from Sorghum bicolor.</title>
        <authorList>
            <person name="Lopes-Santos L."/>
            <person name="Castro D.B."/>
            <person name="Ottoboni L.M."/>
            <person name="Park D."/>
            <person name="Weirc B.S."/>
            <person name="Destefano S.A."/>
        </authorList>
    </citation>
    <scope>NUCLEOTIDE SEQUENCE [LARGE SCALE GENOMIC DNA]</scope>
    <source>
        <strain evidence="1 2">ICMP2807</strain>
    </source>
</reference>
<protein>
    <submittedName>
        <fullName evidence="1">Uncharacterized protein</fullName>
    </submittedName>
</protein>
<accession>A0A0F5K578</accession>
<name>A0A0F5K578_9BURK</name>
<gene>
    <name evidence="1" type="ORF">WM40_01320</name>
</gene>
<dbReference type="Proteomes" id="UP000033618">
    <property type="component" value="Unassembled WGS sequence"/>
</dbReference>
<dbReference type="AlphaFoldDB" id="A0A0F5K578"/>
<evidence type="ECO:0000313" key="1">
    <source>
        <dbReference type="EMBL" id="KKB65286.1"/>
    </source>
</evidence>
<dbReference type="EMBL" id="LAQU01000001">
    <property type="protein sequence ID" value="KKB65286.1"/>
    <property type="molecule type" value="Genomic_DNA"/>
</dbReference>
<organism evidence="1 2">
    <name type="scientific">Robbsia andropogonis</name>
    <dbReference type="NCBI Taxonomy" id="28092"/>
    <lineage>
        <taxon>Bacteria</taxon>
        <taxon>Pseudomonadati</taxon>
        <taxon>Pseudomonadota</taxon>
        <taxon>Betaproteobacteria</taxon>
        <taxon>Burkholderiales</taxon>
        <taxon>Burkholderiaceae</taxon>
        <taxon>Robbsia</taxon>
    </lineage>
</organism>
<keyword evidence="2" id="KW-1185">Reference proteome</keyword>
<comment type="caution">
    <text evidence="1">The sequence shown here is derived from an EMBL/GenBank/DDBJ whole genome shotgun (WGS) entry which is preliminary data.</text>
</comment>
<evidence type="ECO:0000313" key="2">
    <source>
        <dbReference type="Proteomes" id="UP000033618"/>
    </source>
</evidence>
<sequence length="131" mass="15044">MSAGCAARRARGIRLLLEAGDTVLELLQALTRPRQYLRLRVEILARDNVKFREALGKDCLYIALDIFRRGLPQQVSNPLLRIFQKSFGFHIYPCMHFIGAGGGVWRKSTNKVRTKMDKERGILRAYHSQSR</sequence>